<dbReference type="GO" id="GO:0003723">
    <property type="term" value="F:RNA binding"/>
    <property type="evidence" value="ECO:0007669"/>
    <property type="project" value="UniProtKB-UniRule"/>
</dbReference>
<evidence type="ECO:0000256" key="9">
    <source>
        <dbReference type="PROSITE-ProRule" id="PRU01023"/>
    </source>
</evidence>
<dbReference type="Proteomes" id="UP000250163">
    <property type="component" value="Chromosome MORIYA"/>
</dbReference>
<dbReference type="InterPro" id="IPR027391">
    <property type="entry name" value="Nol1_Nop2_Fmu_2"/>
</dbReference>
<dbReference type="SUPFAM" id="SSF53335">
    <property type="entry name" value="S-adenosyl-L-methionine-dependent methyltransferases"/>
    <property type="match status" value="1"/>
</dbReference>
<keyword evidence="7 8" id="KW-0694">RNA-binding</keyword>
<dbReference type="KEGG" id="mya:MORIYA_0953"/>
<evidence type="ECO:0000256" key="1">
    <source>
        <dbReference type="ARBA" id="ARBA00007494"/>
    </source>
</evidence>
<dbReference type="InterPro" id="IPR031341">
    <property type="entry name" value="Methyltr_RsmF_N"/>
</dbReference>
<evidence type="ECO:0000256" key="8">
    <source>
        <dbReference type="HAMAP-Rule" id="MF_01579"/>
    </source>
</evidence>
<organism evidence="11 12">
    <name type="scientific">Moritella yayanosii</name>
    <dbReference type="NCBI Taxonomy" id="69539"/>
    <lineage>
        <taxon>Bacteria</taxon>
        <taxon>Pseudomonadati</taxon>
        <taxon>Pseudomonadota</taxon>
        <taxon>Gammaproteobacteria</taxon>
        <taxon>Alteromonadales</taxon>
        <taxon>Moritellaceae</taxon>
        <taxon>Moritella</taxon>
    </lineage>
</organism>
<dbReference type="Pfam" id="PF17125">
    <property type="entry name" value="Methyltr_RsmF_N"/>
    <property type="match status" value="1"/>
</dbReference>
<reference evidence="12" key="1">
    <citation type="submission" date="2018-05" db="EMBL/GenBank/DDBJ databases">
        <authorList>
            <person name="Cea G.-C."/>
            <person name="William W."/>
        </authorList>
    </citation>
    <scope>NUCLEOTIDE SEQUENCE [LARGE SCALE GENOMIC DNA]</scope>
    <source>
        <strain evidence="12">DB21MT 5</strain>
    </source>
</reference>
<evidence type="ECO:0000256" key="2">
    <source>
        <dbReference type="ARBA" id="ARBA00022490"/>
    </source>
</evidence>
<evidence type="ECO:0000256" key="4">
    <source>
        <dbReference type="ARBA" id="ARBA00022603"/>
    </source>
</evidence>
<keyword evidence="5 8" id="KW-0808">Transferase</keyword>
<dbReference type="Pfam" id="PF21150">
    <property type="entry name" value="YebU_pre-PUA_dom"/>
    <property type="match status" value="1"/>
</dbReference>
<dbReference type="Pfam" id="PF13636">
    <property type="entry name" value="Methyltranf_PUA"/>
    <property type="match status" value="1"/>
</dbReference>
<dbReference type="PANTHER" id="PTHR22807:SF30">
    <property type="entry name" value="28S RRNA (CYTOSINE(4447)-C(5))-METHYLTRANSFERASE-RELATED"/>
    <property type="match status" value="1"/>
</dbReference>
<evidence type="ECO:0000256" key="6">
    <source>
        <dbReference type="ARBA" id="ARBA00022691"/>
    </source>
</evidence>
<proteinExistence type="inferred from homology"/>
<name>A0A330LN70_9GAMM</name>
<dbReference type="InterPro" id="IPR001678">
    <property type="entry name" value="MeTrfase_RsmB-F_NOP2_dom"/>
</dbReference>
<comment type="catalytic activity">
    <reaction evidence="8">
        <text>cytidine(1407) in 16S rRNA + S-adenosyl-L-methionine = 5-methylcytidine(1407) in 16S rRNA + S-adenosyl-L-homocysteine + H(+)</text>
        <dbReference type="Rhea" id="RHEA:42756"/>
        <dbReference type="Rhea" id="RHEA-COMP:10223"/>
        <dbReference type="Rhea" id="RHEA-COMP:10224"/>
        <dbReference type="ChEBI" id="CHEBI:15378"/>
        <dbReference type="ChEBI" id="CHEBI:57856"/>
        <dbReference type="ChEBI" id="CHEBI:59789"/>
        <dbReference type="ChEBI" id="CHEBI:74483"/>
        <dbReference type="ChEBI" id="CHEBI:82748"/>
        <dbReference type="EC" id="2.1.1.178"/>
    </reaction>
</comment>
<dbReference type="PROSITE" id="PS01153">
    <property type="entry name" value="NOL1_NOP2_SUN"/>
    <property type="match status" value="1"/>
</dbReference>
<dbReference type="GO" id="GO:0070475">
    <property type="term" value="P:rRNA base methylation"/>
    <property type="evidence" value="ECO:0007669"/>
    <property type="project" value="TreeGrafter"/>
</dbReference>
<evidence type="ECO:0000256" key="5">
    <source>
        <dbReference type="ARBA" id="ARBA00022679"/>
    </source>
</evidence>
<protein>
    <recommendedName>
        <fullName evidence="8">Ribosomal RNA small subunit methyltransferase F</fullName>
        <ecNumber evidence="8">2.1.1.178</ecNumber>
    </recommendedName>
    <alternativeName>
        <fullName evidence="8">16S rRNA m5C1407 methyltransferase</fullName>
    </alternativeName>
    <alternativeName>
        <fullName evidence="8">rRNA (cytosine-C(5)-)-methyltransferase RsmF</fullName>
    </alternativeName>
</protein>
<keyword evidence="4 8" id="KW-0489">Methyltransferase</keyword>
<keyword evidence="2 8" id="KW-0963">Cytoplasm</keyword>
<dbReference type="InterPro" id="IPR023267">
    <property type="entry name" value="RCMT"/>
</dbReference>
<dbReference type="NCBIfam" id="TIGR00446">
    <property type="entry name" value="nop2p"/>
    <property type="match status" value="1"/>
</dbReference>
<evidence type="ECO:0000313" key="12">
    <source>
        <dbReference type="Proteomes" id="UP000250163"/>
    </source>
</evidence>
<feature type="binding site" evidence="8 9">
    <location>
        <position position="179"/>
    </location>
    <ligand>
        <name>S-adenosyl-L-methionine</name>
        <dbReference type="ChEBI" id="CHEBI:59789"/>
    </ligand>
</feature>
<dbReference type="GO" id="GO:0005737">
    <property type="term" value="C:cytoplasm"/>
    <property type="evidence" value="ECO:0007669"/>
    <property type="project" value="UniProtKB-SubCell"/>
</dbReference>
<comment type="similarity">
    <text evidence="1 8 9">Belongs to the class I-like SAM-binding methyltransferase superfamily. RsmB/NOP family.</text>
</comment>
<accession>A0A330LN70</accession>
<dbReference type="PRINTS" id="PR02008">
    <property type="entry name" value="RCMTFAMILY"/>
</dbReference>
<evidence type="ECO:0000256" key="3">
    <source>
        <dbReference type="ARBA" id="ARBA00022552"/>
    </source>
</evidence>
<evidence type="ECO:0000259" key="10">
    <source>
        <dbReference type="PROSITE" id="PS51686"/>
    </source>
</evidence>
<dbReference type="Gene3D" id="3.40.50.150">
    <property type="entry name" value="Vaccinia Virus protein VP39"/>
    <property type="match status" value="1"/>
</dbReference>
<gene>
    <name evidence="11" type="primary">yebU</name>
    <name evidence="8" type="synonym">rsmF</name>
    <name evidence="11" type="ORF">MORIYA_0953</name>
</gene>
<keyword evidence="3 8" id="KW-0698">rRNA processing</keyword>
<dbReference type="InterPro" id="IPR048457">
    <property type="entry name" value="YebU_pre-PUA_dom"/>
</dbReference>
<dbReference type="NCBIfam" id="NF008898">
    <property type="entry name" value="PRK11933.1"/>
    <property type="match status" value="1"/>
</dbReference>
<dbReference type="CDD" id="cd02440">
    <property type="entry name" value="AdoMet_MTases"/>
    <property type="match status" value="1"/>
</dbReference>
<dbReference type="PROSITE" id="PS51686">
    <property type="entry name" value="SAM_MT_RSMB_NOP"/>
    <property type="match status" value="1"/>
</dbReference>
<dbReference type="Pfam" id="PF01189">
    <property type="entry name" value="Methyltr_RsmB-F"/>
    <property type="match status" value="1"/>
</dbReference>
<dbReference type="InterPro" id="IPR029063">
    <property type="entry name" value="SAM-dependent_MTases_sf"/>
</dbReference>
<feature type="domain" description="SAM-dependent MTase RsmB/NOP-type" evidence="10">
    <location>
        <begin position="28"/>
        <end position="314"/>
    </location>
</feature>
<feature type="binding site" evidence="8 9">
    <location>
        <position position="152"/>
    </location>
    <ligand>
        <name>S-adenosyl-L-methionine</name>
        <dbReference type="ChEBI" id="CHEBI:59789"/>
    </ligand>
</feature>
<dbReference type="InterPro" id="IPR011023">
    <property type="entry name" value="Nop2p"/>
</dbReference>
<dbReference type="InterPro" id="IPR023545">
    <property type="entry name" value="rRNA_ssu_MeTfrase_F"/>
</dbReference>
<dbReference type="RefSeq" id="WP_112713042.1">
    <property type="nucleotide sequence ID" value="NZ_LS483250.1"/>
</dbReference>
<dbReference type="Gene3D" id="3.10.450.720">
    <property type="match status" value="1"/>
</dbReference>
<feature type="binding site" evidence="8 9">
    <location>
        <begin position="128"/>
        <end position="134"/>
    </location>
    <ligand>
        <name>S-adenosyl-L-methionine</name>
        <dbReference type="ChEBI" id="CHEBI:59789"/>
    </ligand>
</feature>
<dbReference type="OrthoDB" id="9810297at2"/>
<evidence type="ECO:0000256" key="7">
    <source>
        <dbReference type="ARBA" id="ARBA00022884"/>
    </source>
</evidence>
<evidence type="ECO:0000313" key="11">
    <source>
        <dbReference type="EMBL" id="SQD77431.1"/>
    </source>
</evidence>
<comment type="subcellular location">
    <subcellularLocation>
        <location evidence="8">Cytoplasm</location>
    </subcellularLocation>
</comment>
<keyword evidence="6 8" id="KW-0949">S-adenosyl-L-methionine</keyword>
<sequence>MHSNIKLPEDYLTLIGNIIPDHLSMDDFITCCKTPLKTSVRVNTLKISVAAFKQLAKTKQWLLTPVPWCEEGFWLEQENTDTKLGNSWEHIAGLFYIQEASSMLPVTALFKEQVSGPTAQYNTILDCASAPGSKTSQIAALCNNNNFIVANELSSSRLKVLSANIKRCGIKNVALSHYDANVFGTWLPEMFDAVLLDAPCSGEGAIRKDDKAMLNWSLKSINDIADIQKELIDSAFKALKPGGTLIYSTCTLNEIENQAVCQHLLDLYPDNAEVIPLNDLFPTANNCLTAEGFLHVWPQIYDSEGFFVAKFTKKETLSLRPIKKKKRLVFPFSPVSRLENDAIRDYFRDAFSFEFESGVFYYRDNEIWLFPKEFPAFIGKFKFDRIGIKIADKFKKGFRAQHEWARTFGHHCDKNTVSLNIEQAKQYIMGRDINFSDIEIDNLEQLQGELLVLLEGSVLGLGKRVNQRLKNNYPRDLVRDNNLFNE</sequence>
<comment type="function">
    <text evidence="8">Specifically methylates the cytosine at position 1407 (m5C1407) of 16S rRNA.</text>
</comment>
<dbReference type="InterPro" id="IPR049560">
    <property type="entry name" value="MeTrfase_RsmB-F_NOP2_cat"/>
</dbReference>
<dbReference type="GO" id="GO:0009383">
    <property type="term" value="F:rRNA (cytosine-C5-)-methyltransferase activity"/>
    <property type="evidence" value="ECO:0007669"/>
    <property type="project" value="TreeGrafter"/>
</dbReference>
<dbReference type="AlphaFoldDB" id="A0A330LN70"/>
<dbReference type="PANTHER" id="PTHR22807">
    <property type="entry name" value="NOP2 YEAST -RELATED NOL1/NOP2/FMU SUN DOMAIN-CONTAINING"/>
    <property type="match status" value="1"/>
</dbReference>
<dbReference type="HAMAP" id="MF_01579">
    <property type="entry name" value="16SrRNA_methyltr_F"/>
    <property type="match status" value="1"/>
</dbReference>
<dbReference type="EMBL" id="LS483250">
    <property type="protein sequence ID" value="SQD77431.1"/>
    <property type="molecule type" value="Genomic_DNA"/>
</dbReference>
<dbReference type="InterPro" id="IPR018314">
    <property type="entry name" value="RsmB/NOL1/NOP2-like_CS"/>
</dbReference>
<keyword evidence="12" id="KW-1185">Reference proteome</keyword>
<feature type="active site" description="Nucleophile" evidence="8 9">
    <location>
        <position position="250"/>
    </location>
</feature>
<feature type="binding site" evidence="8 9">
    <location>
        <position position="197"/>
    </location>
    <ligand>
        <name>S-adenosyl-L-methionine</name>
        <dbReference type="ChEBI" id="CHEBI:59789"/>
    </ligand>
</feature>
<dbReference type="EC" id="2.1.1.178" evidence="8"/>